<evidence type="ECO:0000313" key="1">
    <source>
        <dbReference type="EMBL" id="SBS81396.1"/>
    </source>
</evidence>
<gene>
    <name evidence="2" type="ORF">POVCU1_009350</name>
    <name evidence="1" type="ORF">POVCU2_0010100</name>
</gene>
<protein>
    <submittedName>
        <fullName evidence="2">Uncharacterized protein</fullName>
    </submittedName>
</protein>
<evidence type="ECO:0000313" key="3">
    <source>
        <dbReference type="Proteomes" id="UP000078546"/>
    </source>
</evidence>
<proteinExistence type="predicted"/>
<dbReference type="Proteomes" id="UP000078560">
    <property type="component" value="Unassembled WGS sequence"/>
</dbReference>
<reference evidence="3 4" key="1">
    <citation type="submission" date="2016-05" db="EMBL/GenBank/DDBJ databases">
        <authorList>
            <person name="Naeem Raeece"/>
        </authorList>
    </citation>
    <scope>NUCLEOTIDE SEQUENCE [LARGE SCALE GENOMIC DNA]</scope>
</reference>
<name>A0A1A8VVV4_PLAOA</name>
<dbReference type="Proteomes" id="UP000078546">
    <property type="component" value="Unassembled WGS sequence"/>
</dbReference>
<dbReference type="EMBL" id="FLQV01000165">
    <property type="protein sequence ID" value="SBS83822.1"/>
    <property type="molecule type" value="Genomic_DNA"/>
</dbReference>
<evidence type="ECO:0000313" key="2">
    <source>
        <dbReference type="EMBL" id="SBS83822.1"/>
    </source>
</evidence>
<sequence>MQELGYNLCSSLFSLGSLLRRFPIWSRGNYDKVLSRGFWYLFLRKGMGVFSSPCVLNAWVKGGHFKDICDASDLQNGAYKLIPQKEMGGCHKRKNKKVKE</sequence>
<accession>A0A1A8VVV4</accession>
<organism evidence="2 3">
    <name type="scientific">Plasmodium ovale curtisi</name>
    <dbReference type="NCBI Taxonomy" id="864141"/>
    <lineage>
        <taxon>Eukaryota</taxon>
        <taxon>Sar</taxon>
        <taxon>Alveolata</taxon>
        <taxon>Apicomplexa</taxon>
        <taxon>Aconoidasida</taxon>
        <taxon>Haemosporida</taxon>
        <taxon>Plasmodiidae</taxon>
        <taxon>Plasmodium</taxon>
        <taxon>Plasmodium (Plasmodium)</taxon>
    </lineage>
</organism>
<evidence type="ECO:0000313" key="4">
    <source>
        <dbReference type="Proteomes" id="UP000078560"/>
    </source>
</evidence>
<reference evidence="2" key="2">
    <citation type="submission" date="2016-05" db="EMBL/GenBank/DDBJ databases">
        <authorList>
            <person name="Lavstsen T."/>
            <person name="Jespersen J.S."/>
        </authorList>
    </citation>
    <scope>NUCLEOTIDE SEQUENCE [LARGE SCALE GENOMIC DNA]</scope>
</reference>
<dbReference type="AlphaFoldDB" id="A0A1A8VVV4"/>
<dbReference type="EMBL" id="FLQU01000152">
    <property type="protein sequence ID" value="SBS81396.1"/>
    <property type="molecule type" value="Genomic_DNA"/>
</dbReference>